<feature type="coiled-coil region" evidence="2">
    <location>
        <begin position="54"/>
        <end position="89"/>
    </location>
</feature>
<dbReference type="AlphaFoldDB" id="A0A2S2KQW8"/>
<dbReference type="Gene3D" id="3.40.50.620">
    <property type="entry name" value="HUPs"/>
    <property type="match status" value="1"/>
</dbReference>
<dbReference type="PRINTS" id="PR01438">
    <property type="entry name" value="UNVRSLSTRESS"/>
</dbReference>
<dbReference type="CDD" id="cd00293">
    <property type="entry name" value="USP-like"/>
    <property type="match status" value="1"/>
</dbReference>
<sequence length="155" mass="17435">MYKTILLPHAGTPAGDEALKHAIYVSGKSSRIIILHIVEAVQYPPSFALSSSERNSLLKSIDEVNEEMRQDMEKKMEKYIQQCKENNIKSKVQVVIGDASEIILDTIEKEKVDLIVMSKRRKLKGVKKLLSLGSVSRKIVENTSCPILLIDVENK</sequence>
<evidence type="ECO:0000256" key="2">
    <source>
        <dbReference type="SAM" id="Coils"/>
    </source>
</evidence>
<dbReference type="PANTHER" id="PTHR46268">
    <property type="entry name" value="STRESS RESPONSE PROTEIN NHAX"/>
    <property type="match status" value="1"/>
</dbReference>
<accession>A0A2S2KQW8</accession>
<dbReference type="InterPro" id="IPR006016">
    <property type="entry name" value="UspA"/>
</dbReference>
<proteinExistence type="inferred from homology"/>
<dbReference type="InterPro" id="IPR014729">
    <property type="entry name" value="Rossmann-like_a/b/a_fold"/>
</dbReference>
<comment type="caution">
    <text evidence="4">The sequence shown here is derived from an EMBL/GenBank/DDBJ whole genome shotgun (WGS) entry which is preliminary data.</text>
</comment>
<evidence type="ECO:0000256" key="1">
    <source>
        <dbReference type="ARBA" id="ARBA00008791"/>
    </source>
</evidence>
<dbReference type="OrthoDB" id="105697at2157"/>
<dbReference type="GeneID" id="76208818"/>
<comment type="similarity">
    <text evidence="1">Belongs to the universal stress protein A family.</text>
</comment>
<evidence type="ECO:0000313" key="4">
    <source>
        <dbReference type="EMBL" id="GBH34062.1"/>
    </source>
</evidence>
<feature type="domain" description="UspA" evidence="3">
    <location>
        <begin position="1"/>
        <end position="150"/>
    </location>
</feature>
<name>A0A2S2KQW8_9ARCH</name>
<dbReference type="RefSeq" id="WP_109876700.1">
    <property type="nucleotide sequence ID" value="NZ_AP026695.1"/>
</dbReference>
<dbReference type="SUPFAM" id="SSF52402">
    <property type="entry name" value="Adenine nucleotide alpha hydrolases-like"/>
    <property type="match status" value="1"/>
</dbReference>
<dbReference type="Pfam" id="PF00582">
    <property type="entry name" value="Usp"/>
    <property type="match status" value="1"/>
</dbReference>
<organism evidence="4 5">
    <name type="scientific">Nitrosopumilus zosterae</name>
    <dbReference type="NCBI Taxonomy" id="718286"/>
    <lineage>
        <taxon>Archaea</taxon>
        <taxon>Nitrososphaerota</taxon>
        <taxon>Nitrososphaeria</taxon>
        <taxon>Nitrosopumilales</taxon>
        <taxon>Nitrosopumilaceae</taxon>
        <taxon>Nitrosopumilus</taxon>
    </lineage>
</organism>
<dbReference type="EMBL" id="BGKI01000004">
    <property type="protein sequence ID" value="GBH34062.1"/>
    <property type="molecule type" value="Genomic_DNA"/>
</dbReference>
<evidence type="ECO:0000259" key="3">
    <source>
        <dbReference type="Pfam" id="PF00582"/>
    </source>
</evidence>
<evidence type="ECO:0000313" key="5">
    <source>
        <dbReference type="Proteomes" id="UP000245829"/>
    </source>
</evidence>
<protein>
    <submittedName>
        <fullName evidence="4">Universal stress protein</fullName>
    </submittedName>
</protein>
<dbReference type="InterPro" id="IPR006015">
    <property type="entry name" value="Universal_stress_UspA"/>
</dbReference>
<gene>
    <name evidence="4" type="ORF">NZNM25_08530</name>
</gene>
<keyword evidence="5" id="KW-1185">Reference proteome</keyword>
<dbReference type="Proteomes" id="UP000245829">
    <property type="component" value="Unassembled WGS sequence"/>
</dbReference>
<keyword evidence="2" id="KW-0175">Coiled coil</keyword>
<reference evidence="4 5" key="1">
    <citation type="submission" date="2018-05" db="EMBL/GenBank/DDBJ databases">
        <title>genome sequencing of Nitrosopumilus sp. NM25.</title>
        <authorList>
            <person name="Mori K."/>
            <person name="Nakagawa T."/>
        </authorList>
    </citation>
    <scope>NUCLEOTIDE SEQUENCE [LARGE SCALE GENOMIC DNA]</scope>
    <source>
        <strain evidence="4 5">NM25</strain>
    </source>
</reference>
<dbReference type="PANTHER" id="PTHR46268:SF6">
    <property type="entry name" value="UNIVERSAL STRESS PROTEIN UP12"/>
    <property type="match status" value="1"/>
</dbReference>